<dbReference type="EMBL" id="FNOU01000002">
    <property type="protein sequence ID" value="SDX40344.1"/>
    <property type="molecule type" value="Genomic_DNA"/>
</dbReference>
<dbReference type="SMART" id="SM00930">
    <property type="entry name" value="NIL"/>
    <property type="match status" value="1"/>
</dbReference>
<evidence type="ECO:0000256" key="8">
    <source>
        <dbReference type="ARBA" id="ARBA00023136"/>
    </source>
</evidence>
<dbReference type="InterPro" id="IPR041701">
    <property type="entry name" value="MetN_ABC"/>
</dbReference>
<comment type="similarity">
    <text evidence="1">Belongs to the ABC transporter superfamily.</text>
</comment>
<gene>
    <name evidence="10" type="ORF">SAMN04488579_10251</name>
</gene>
<accession>A0A1H3BG44</accession>
<name>A0A1H3BG44_EUBBA</name>
<evidence type="ECO:0000256" key="4">
    <source>
        <dbReference type="ARBA" id="ARBA00022741"/>
    </source>
</evidence>
<dbReference type="InterPro" id="IPR018449">
    <property type="entry name" value="NIL_domain"/>
</dbReference>
<dbReference type="PROSITE" id="PS00211">
    <property type="entry name" value="ABC_TRANSPORTER_1"/>
    <property type="match status" value="1"/>
</dbReference>
<keyword evidence="6" id="KW-1278">Translocase</keyword>
<dbReference type="PANTHER" id="PTHR43166:SF30">
    <property type="entry name" value="METHIONINE IMPORT ATP-BINDING PROTEIN METN"/>
    <property type="match status" value="1"/>
</dbReference>
<dbReference type="SUPFAM" id="SSF52540">
    <property type="entry name" value="P-loop containing nucleoside triphosphate hydrolases"/>
    <property type="match status" value="1"/>
</dbReference>
<dbReference type="InterPro" id="IPR003593">
    <property type="entry name" value="AAA+_ATPase"/>
</dbReference>
<feature type="domain" description="ABC transporter" evidence="9">
    <location>
        <begin position="10"/>
        <end position="249"/>
    </location>
</feature>
<evidence type="ECO:0000256" key="1">
    <source>
        <dbReference type="ARBA" id="ARBA00005417"/>
    </source>
</evidence>
<evidence type="ECO:0000313" key="10">
    <source>
        <dbReference type="EMBL" id="SDX40344.1"/>
    </source>
</evidence>
<dbReference type="STRING" id="1528.SAMN04488579_10251"/>
<dbReference type="Gene3D" id="3.30.70.260">
    <property type="match status" value="1"/>
</dbReference>
<keyword evidence="11" id="KW-1185">Reference proteome</keyword>
<evidence type="ECO:0000256" key="7">
    <source>
        <dbReference type="ARBA" id="ARBA00022970"/>
    </source>
</evidence>
<dbReference type="FunFam" id="3.40.50.300:FF:000056">
    <property type="entry name" value="Cell division ATP-binding protein FtsE"/>
    <property type="match status" value="1"/>
</dbReference>
<keyword evidence="5 10" id="KW-0067">ATP-binding</keyword>
<evidence type="ECO:0000256" key="6">
    <source>
        <dbReference type="ARBA" id="ARBA00022967"/>
    </source>
</evidence>
<evidence type="ECO:0000256" key="5">
    <source>
        <dbReference type="ARBA" id="ARBA00022840"/>
    </source>
</evidence>
<dbReference type="AlphaFoldDB" id="A0A1H3BG44"/>
<dbReference type="InterPro" id="IPR003439">
    <property type="entry name" value="ABC_transporter-like_ATP-bd"/>
</dbReference>
<evidence type="ECO:0000259" key="9">
    <source>
        <dbReference type="PROSITE" id="PS50893"/>
    </source>
</evidence>
<dbReference type="Proteomes" id="UP000199652">
    <property type="component" value="Unassembled WGS sequence"/>
</dbReference>
<dbReference type="Pfam" id="PF00005">
    <property type="entry name" value="ABC_tran"/>
    <property type="match status" value="1"/>
</dbReference>
<sequence length="341" mass="37386">MESIKEQPIVEIQGLGKTFHTKSGDVRALDDINITINRGDIFGIIGMSGAGKSTLVRCMNLLEKPTEGRVLVDGQDIASLPEKELRRVRYSMGMIFQQFNLLEQRTAEKNILFALEIAGFDKDRAKDRAAELLELVGLSDRAQSYPSQLSGGQKQRVAIARALANEPKVLLCDEATSALDPSTTRSILNLLKDINQKLGITIIIITHEMSVVEEICSHVAIIDKSQIAEQGSVESIFTNPKTAIAKKMIFPEGESLMTKVGQKCCRIVFDGSSSYDPVISKMILECKALVNIMFADMKNIDGTARGQMVIQLPEDSTSATKVLSYLRSNGLSVEEVADYVG</sequence>
<evidence type="ECO:0000313" key="11">
    <source>
        <dbReference type="Proteomes" id="UP000199652"/>
    </source>
</evidence>
<dbReference type="Gene3D" id="3.40.50.300">
    <property type="entry name" value="P-loop containing nucleotide triphosphate hydrolases"/>
    <property type="match status" value="1"/>
</dbReference>
<keyword evidence="4" id="KW-0547">Nucleotide-binding</keyword>
<dbReference type="Pfam" id="PF09383">
    <property type="entry name" value="NIL"/>
    <property type="match status" value="1"/>
</dbReference>
<keyword evidence="8" id="KW-0472">Membrane</keyword>
<dbReference type="InterPro" id="IPR045865">
    <property type="entry name" value="ACT-like_dom_sf"/>
</dbReference>
<dbReference type="InterPro" id="IPR027417">
    <property type="entry name" value="P-loop_NTPase"/>
</dbReference>
<dbReference type="PANTHER" id="PTHR43166">
    <property type="entry name" value="AMINO ACID IMPORT ATP-BINDING PROTEIN"/>
    <property type="match status" value="1"/>
</dbReference>
<dbReference type="SMART" id="SM00382">
    <property type="entry name" value="AAA"/>
    <property type="match status" value="1"/>
</dbReference>
<dbReference type="GO" id="GO:0005524">
    <property type="term" value="F:ATP binding"/>
    <property type="evidence" value="ECO:0007669"/>
    <property type="project" value="UniProtKB-KW"/>
</dbReference>
<dbReference type="SUPFAM" id="SSF55021">
    <property type="entry name" value="ACT-like"/>
    <property type="match status" value="1"/>
</dbReference>
<dbReference type="GO" id="GO:0016887">
    <property type="term" value="F:ATP hydrolysis activity"/>
    <property type="evidence" value="ECO:0007669"/>
    <property type="project" value="InterPro"/>
</dbReference>
<evidence type="ECO:0000256" key="3">
    <source>
        <dbReference type="ARBA" id="ARBA00022475"/>
    </source>
</evidence>
<keyword evidence="2" id="KW-0813">Transport</keyword>
<dbReference type="GO" id="GO:0006865">
    <property type="term" value="P:amino acid transport"/>
    <property type="evidence" value="ECO:0007669"/>
    <property type="project" value="UniProtKB-KW"/>
</dbReference>
<dbReference type="PROSITE" id="PS50893">
    <property type="entry name" value="ABC_TRANSPORTER_2"/>
    <property type="match status" value="1"/>
</dbReference>
<protein>
    <submittedName>
        <fullName evidence="10">D-methionine transport system ATP-binding protein</fullName>
    </submittedName>
</protein>
<evidence type="ECO:0000256" key="2">
    <source>
        <dbReference type="ARBA" id="ARBA00022448"/>
    </source>
</evidence>
<dbReference type="InterPro" id="IPR050086">
    <property type="entry name" value="MetN_ABC_transporter-like"/>
</dbReference>
<keyword evidence="7" id="KW-0029">Amino-acid transport</keyword>
<dbReference type="RefSeq" id="WP_176770787.1">
    <property type="nucleotide sequence ID" value="NZ_FNOU01000002.1"/>
</dbReference>
<proteinExistence type="inferred from homology"/>
<reference evidence="11" key="1">
    <citation type="submission" date="2016-10" db="EMBL/GenBank/DDBJ databases">
        <authorList>
            <person name="Varghese N."/>
            <person name="Submissions S."/>
        </authorList>
    </citation>
    <scope>NUCLEOTIDE SEQUENCE [LARGE SCALE GENOMIC DNA]</scope>
    <source>
        <strain evidence="11">VPI 5359</strain>
    </source>
</reference>
<dbReference type="CDD" id="cd03258">
    <property type="entry name" value="ABC_MetN_methionine_transporter"/>
    <property type="match status" value="1"/>
</dbReference>
<dbReference type="GO" id="GO:0005886">
    <property type="term" value="C:plasma membrane"/>
    <property type="evidence" value="ECO:0007669"/>
    <property type="project" value="UniProtKB-ARBA"/>
</dbReference>
<dbReference type="InterPro" id="IPR017871">
    <property type="entry name" value="ABC_transporter-like_CS"/>
</dbReference>
<keyword evidence="3" id="KW-1003">Cell membrane</keyword>
<organism evidence="10 11">
    <name type="scientific">Eubacterium barkeri</name>
    <name type="common">Clostridium barkeri</name>
    <dbReference type="NCBI Taxonomy" id="1528"/>
    <lineage>
        <taxon>Bacteria</taxon>
        <taxon>Bacillati</taxon>
        <taxon>Bacillota</taxon>
        <taxon>Clostridia</taxon>
        <taxon>Eubacteriales</taxon>
        <taxon>Eubacteriaceae</taxon>
        <taxon>Eubacterium</taxon>
    </lineage>
</organism>